<reference evidence="2 3" key="1">
    <citation type="submission" date="2017-03" db="EMBL/GenBank/DDBJ databases">
        <authorList>
            <person name="Regsiter A."/>
            <person name="William W."/>
        </authorList>
    </citation>
    <scope>NUCLEOTIDE SEQUENCE [LARGE SCALE GENOMIC DNA]</scope>
    <source>
        <strain evidence="2">PRJEB5721</strain>
    </source>
</reference>
<evidence type="ECO:0000313" key="2">
    <source>
        <dbReference type="EMBL" id="SMH67247.1"/>
    </source>
</evidence>
<evidence type="ECO:0000313" key="3">
    <source>
        <dbReference type="Proteomes" id="UP000193925"/>
    </source>
</evidence>
<protein>
    <submittedName>
        <fullName evidence="2">Uncharacterized protein</fullName>
    </submittedName>
</protein>
<keyword evidence="3" id="KW-1185">Reference proteome</keyword>
<proteinExistence type="predicted"/>
<dbReference type="Proteomes" id="UP000193925">
    <property type="component" value="Chromosome AFERRI"/>
</dbReference>
<feature type="region of interest" description="Disordered" evidence="1">
    <location>
        <begin position="38"/>
        <end position="64"/>
    </location>
</feature>
<sequence>MPSIPSRGGCLSKISELDYYRDILRTIKVLFSHEHVSKNATLNGHTQGPRATTPRAKTDGDGSSSPRIIVVPIFETVV</sequence>
<evidence type="ECO:0000256" key="1">
    <source>
        <dbReference type="SAM" id="MobiDB-lite"/>
    </source>
</evidence>
<organism evidence="2 3">
    <name type="scientific">Acidithiobacillus ferrivorans</name>
    <dbReference type="NCBI Taxonomy" id="160808"/>
    <lineage>
        <taxon>Bacteria</taxon>
        <taxon>Pseudomonadati</taxon>
        <taxon>Pseudomonadota</taxon>
        <taxon>Acidithiobacillia</taxon>
        <taxon>Acidithiobacillales</taxon>
        <taxon>Acidithiobacillaceae</taxon>
        <taxon>Acidithiobacillus</taxon>
    </lineage>
</organism>
<accession>A0ABY1MUM0</accession>
<name>A0ABY1MUM0_9PROT</name>
<feature type="compositionally biased region" description="Polar residues" evidence="1">
    <location>
        <begin position="38"/>
        <end position="50"/>
    </location>
</feature>
<dbReference type="EMBL" id="LT841305">
    <property type="protein sequence ID" value="SMH67247.1"/>
    <property type="molecule type" value="Genomic_DNA"/>
</dbReference>
<gene>
    <name evidence="2" type="ORF">AFERRI_50448</name>
</gene>